<feature type="transmembrane region" description="Helical" evidence="1">
    <location>
        <begin position="166"/>
        <end position="186"/>
    </location>
</feature>
<dbReference type="PANTHER" id="PTHR47354">
    <property type="entry name" value="NADH OXIDOREDUCTASE HCR"/>
    <property type="match status" value="1"/>
</dbReference>
<evidence type="ECO:0000256" key="1">
    <source>
        <dbReference type="SAM" id="Phobius"/>
    </source>
</evidence>
<feature type="transmembrane region" description="Helical" evidence="1">
    <location>
        <begin position="12"/>
        <end position="34"/>
    </location>
</feature>
<feature type="domain" description="FAD-binding FR-type" evidence="2">
    <location>
        <begin position="256"/>
        <end position="370"/>
    </location>
</feature>
<feature type="transmembrane region" description="Helical" evidence="1">
    <location>
        <begin position="226"/>
        <end position="246"/>
    </location>
</feature>
<keyword evidence="1" id="KW-0472">Membrane</keyword>
<dbReference type="CDD" id="cd00322">
    <property type="entry name" value="FNR_like"/>
    <property type="match status" value="1"/>
</dbReference>
<feature type="transmembrane region" description="Helical" evidence="1">
    <location>
        <begin position="40"/>
        <end position="60"/>
    </location>
</feature>
<dbReference type="PANTHER" id="PTHR47354:SF5">
    <property type="entry name" value="PROTEIN RFBI"/>
    <property type="match status" value="1"/>
</dbReference>
<dbReference type="InterPro" id="IPR017938">
    <property type="entry name" value="Riboflavin_synthase-like_b-brl"/>
</dbReference>
<dbReference type="GO" id="GO:0016491">
    <property type="term" value="F:oxidoreductase activity"/>
    <property type="evidence" value="ECO:0007669"/>
    <property type="project" value="InterPro"/>
</dbReference>
<dbReference type="GO" id="GO:0016020">
    <property type="term" value="C:membrane"/>
    <property type="evidence" value="ECO:0007669"/>
    <property type="project" value="InterPro"/>
</dbReference>
<dbReference type="PROSITE" id="PS51384">
    <property type="entry name" value="FAD_FR"/>
    <property type="match status" value="1"/>
</dbReference>
<dbReference type="InterPro" id="IPR017927">
    <property type="entry name" value="FAD-bd_FR_type"/>
</dbReference>
<gene>
    <name evidence="3" type="ORF">A2744_01630</name>
</gene>
<dbReference type="InterPro" id="IPR001433">
    <property type="entry name" value="OxRdtase_FAD/NAD-bd"/>
</dbReference>
<sequence>MLKFIDGFLNSITMYRLVLYGLMAMAILAIAFGFSDVLPYSGSRLLISALLLVSICYFANRIFAAMFRAQRNIESAIITALILFFILAPITGLADTVTMGLIGILSMALKYILAVGQKHVFNPAAIAIFCAGLLGSDGIIWWVGSSFLLPIVVIVGLLVVRKIRRFTLFTFFVGTSLVTILIFGLVNKLEAIEVIKQAVLSWPLLFFASIMLTEPQTTPPKKYQQIVYGILTGLLFGSQFHLGPIYSTPEFALVVGNIFSYLVSSKQRLFLSLKEKLPLAPDIYEFNFSADKKLDFAPGQYLEWTLSHHHPDDRGNRRYFTVASSPTENEIKLGVKINNQFSSSFKKALLAMEKNDKISASQLGGEFVLPKENDKKLVFIAGGIGITPFRSMIKYLVDKNQKRDIMLFYANADVKDFVYQDLLKQAEQSFGLKTIYVATDPQRTPQDWPGKTGYITDQMIQDNAPDYLERIFYLSGPDAMVKNYRRLLLKLVIRTKNIKTDYFPGF</sequence>
<dbReference type="InterPro" id="IPR050415">
    <property type="entry name" value="MRET"/>
</dbReference>
<feature type="transmembrane region" description="Helical" evidence="1">
    <location>
        <begin position="141"/>
        <end position="159"/>
    </location>
</feature>
<protein>
    <recommendedName>
        <fullName evidence="2">FAD-binding FR-type domain-containing protein</fullName>
    </recommendedName>
</protein>
<dbReference type="InterPro" id="IPR039261">
    <property type="entry name" value="FNR_nucleotide-bd"/>
</dbReference>
<dbReference type="PRINTS" id="PR00371">
    <property type="entry name" value="FPNCR"/>
</dbReference>
<dbReference type="GO" id="GO:0055085">
    <property type="term" value="P:transmembrane transport"/>
    <property type="evidence" value="ECO:0007669"/>
    <property type="project" value="InterPro"/>
</dbReference>
<dbReference type="Pfam" id="PF00175">
    <property type="entry name" value="NAD_binding_1"/>
    <property type="match status" value="1"/>
</dbReference>
<evidence type="ECO:0000259" key="2">
    <source>
        <dbReference type="PROSITE" id="PS51384"/>
    </source>
</evidence>
<dbReference type="STRING" id="1797535.A2744_01630"/>
<name>A0A1G1Y238_9BACT</name>
<feature type="transmembrane region" description="Helical" evidence="1">
    <location>
        <begin position="198"/>
        <end position="214"/>
    </location>
</feature>
<reference evidence="3 4" key="1">
    <citation type="journal article" date="2016" name="Nat. Commun.">
        <title>Thousands of microbial genomes shed light on interconnected biogeochemical processes in an aquifer system.</title>
        <authorList>
            <person name="Anantharaman K."/>
            <person name="Brown C.T."/>
            <person name="Hug L.A."/>
            <person name="Sharon I."/>
            <person name="Castelle C.J."/>
            <person name="Probst A.J."/>
            <person name="Thomas B.C."/>
            <person name="Singh A."/>
            <person name="Wilkins M.J."/>
            <person name="Karaoz U."/>
            <person name="Brodie E.L."/>
            <person name="Williams K.H."/>
            <person name="Hubbard S.S."/>
            <person name="Banfield J.F."/>
        </authorList>
    </citation>
    <scope>NUCLEOTIDE SEQUENCE [LARGE SCALE GENOMIC DNA]</scope>
</reference>
<dbReference type="AlphaFoldDB" id="A0A1G1Y238"/>
<dbReference type="PRINTS" id="PR00410">
    <property type="entry name" value="PHEHYDRXLASE"/>
</dbReference>
<keyword evidence="1" id="KW-1133">Transmembrane helix</keyword>
<dbReference type="InterPro" id="IPR001709">
    <property type="entry name" value="Flavoprot_Pyr_Nucl_cyt_Rdtase"/>
</dbReference>
<keyword evidence="1" id="KW-0812">Transmembrane</keyword>
<dbReference type="Proteomes" id="UP000178240">
    <property type="component" value="Unassembled WGS sequence"/>
</dbReference>
<dbReference type="EMBL" id="MHIE01000005">
    <property type="protein sequence ID" value="OGY46301.1"/>
    <property type="molecule type" value="Genomic_DNA"/>
</dbReference>
<proteinExistence type="predicted"/>
<dbReference type="Gene3D" id="3.40.50.80">
    <property type="entry name" value="Nucleotide-binding domain of ferredoxin-NADP reductase (FNR) module"/>
    <property type="match status" value="1"/>
</dbReference>
<dbReference type="Gene3D" id="2.40.30.10">
    <property type="entry name" value="Translation factors"/>
    <property type="match status" value="1"/>
</dbReference>
<dbReference type="SUPFAM" id="SSF63380">
    <property type="entry name" value="Riboflavin synthase domain-like"/>
    <property type="match status" value="1"/>
</dbReference>
<accession>A0A1G1Y238</accession>
<organism evidence="3 4">
    <name type="scientific">Candidatus Buchananbacteria bacterium RIFCSPHIGHO2_01_FULL_44_11</name>
    <dbReference type="NCBI Taxonomy" id="1797535"/>
    <lineage>
        <taxon>Bacteria</taxon>
        <taxon>Candidatus Buchananiibacteriota</taxon>
    </lineage>
</organism>
<dbReference type="SUPFAM" id="SSF52343">
    <property type="entry name" value="Ferredoxin reductase-like, C-terminal NADP-linked domain"/>
    <property type="match status" value="1"/>
</dbReference>
<evidence type="ECO:0000313" key="3">
    <source>
        <dbReference type="EMBL" id="OGY46301.1"/>
    </source>
</evidence>
<evidence type="ECO:0000313" key="4">
    <source>
        <dbReference type="Proteomes" id="UP000178240"/>
    </source>
</evidence>
<comment type="caution">
    <text evidence="3">The sequence shown here is derived from an EMBL/GenBank/DDBJ whole genome shotgun (WGS) entry which is preliminary data.</text>
</comment>